<comment type="caution">
    <text evidence="5">The sequence shown here is derived from an EMBL/GenBank/DDBJ whole genome shotgun (WGS) entry which is preliminary data.</text>
</comment>
<dbReference type="SMART" id="SM00248">
    <property type="entry name" value="ANK"/>
    <property type="match status" value="4"/>
</dbReference>
<feature type="region of interest" description="Disordered" evidence="3">
    <location>
        <begin position="1"/>
        <end position="34"/>
    </location>
</feature>
<feature type="region of interest" description="Disordered" evidence="3">
    <location>
        <begin position="696"/>
        <end position="722"/>
    </location>
</feature>
<dbReference type="PANTHER" id="PTHR10039:SF10">
    <property type="entry name" value="NACHT DOMAIN-CONTAINING PROTEIN"/>
    <property type="match status" value="1"/>
</dbReference>
<reference evidence="5" key="1">
    <citation type="journal article" date="2021" name="Nat. Commun.">
        <title>Genetic determinants of endophytism in the Arabidopsis root mycobiome.</title>
        <authorList>
            <person name="Mesny F."/>
            <person name="Miyauchi S."/>
            <person name="Thiergart T."/>
            <person name="Pickel B."/>
            <person name="Atanasova L."/>
            <person name="Karlsson M."/>
            <person name="Huettel B."/>
            <person name="Barry K.W."/>
            <person name="Haridas S."/>
            <person name="Chen C."/>
            <person name="Bauer D."/>
            <person name="Andreopoulos W."/>
            <person name="Pangilinan J."/>
            <person name="LaButti K."/>
            <person name="Riley R."/>
            <person name="Lipzen A."/>
            <person name="Clum A."/>
            <person name="Drula E."/>
            <person name="Henrissat B."/>
            <person name="Kohler A."/>
            <person name="Grigoriev I.V."/>
            <person name="Martin F.M."/>
            <person name="Hacquard S."/>
        </authorList>
    </citation>
    <scope>NUCLEOTIDE SEQUENCE</scope>
    <source>
        <strain evidence="5">MPI-CAGE-AT-0147</strain>
    </source>
</reference>
<evidence type="ECO:0000259" key="4">
    <source>
        <dbReference type="Pfam" id="PF24883"/>
    </source>
</evidence>
<dbReference type="InterPro" id="IPR036770">
    <property type="entry name" value="Ankyrin_rpt-contain_sf"/>
</dbReference>
<dbReference type="InterPro" id="IPR027417">
    <property type="entry name" value="P-loop_NTPase"/>
</dbReference>
<sequence length="1142" mass="127790">MLKSPRKTDGQVAKEIPATSKGDTCDGTTVDLPGPGGGNLVSPISAYQKALTSFNEDERRILTRQEAISSLFQQLNQTDQAHQEQSLLRKGLKAVSPYLQRLSITIDFISPFASMEPTAGTALGLIKGVTSIAIAICGFADDLVNQIGSFLERIPAIDRCCDVVKDESRLPDIYNALVNVYKDLLQFYLKTVALFAKSQFVLHAALSLLKPELPEVISSFNAHADLLSKLLESETFASVQEIKDEQVNTLIRDTLDRDREREAAYHSELRRRTDEACSWITSNEAFSYWMLNSRDSNFLGLFGDMGCGKTMTTAYVIDSLSQQRRLVCAYYCKDDYASTSLGNIYRSLTWQLLKRKPELKTRFWNWYEQTDSQISENPTQSEEKLRQFLYDAISSSKEWVFIVIDALDECSAYPRNQLLSFFQTLFENKARFKVFISSRYDDDIEAALPAGMPKIGLSSSQERDQVIATYLSGQIKLPEMLRGKAVDELATRADGSAIWIRIAVEYIGKLRIQNRKGLEVALEQLPSSKALAELYSKLFDKTCLDMEENKELLQRALETLAVAQRPLTSEELAHAVFIDPEGGNITTLSELEELAHSVGLFDLARPFVTAINVEGGKDPQLRLVHQSLKELILQAPPSSWGSAKGPSKRQKTRERMMELNGFLLQRCVKYLLFEECEEASLLSSFEQDPDDAELLNIGNVFDDDGGDQNTTASTPTDSKPSQEFNPYELGFGRFFAYAASYWTCHFSNVSPEQRPDVLDLIALCRNNSRRLENWVEQWRRPSCSYIAEYDFPEAISCLDPLVIASIFGPAASLTDMLGLDLHGPAFAKDSAWTSVKHLVLRGNIAAVKDLLEHKGFRSSLCCTAFFHEVVNRWSLSVEPQGDLLRQWGDVFDFLIRELREDLLDRGNDILCLAARSGCLVLAEKLLAAADRDEDLRTAILAAHRKAIHGPKYLVTHQSIGEAAYEGHSDMVRFLCQQTGIEPHLQYTNQDGNTVFHLAARGGDAEVFRILIQRWPEGVHLRNQAHDTPLVDLIYRSPRGEVETLGLVRLLLSLGKADATGRDDDAGYSPLCTAIRGGSVTLSRALITEGFADVSCAVGVEQTTQKPFLTKDVNTMERLEDREKMLKALCALLPLSVSVQYLF</sequence>
<dbReference type="PROSITE" id="PS50297">
    <property type="entry name" value="ANK_REP_REGION"/>
    <property type="match status" value="1"/>
</dbReference>
<accession>A0A9P9FT21</accession>
<feature type="domain" description="Nephrocystin 3-like N-terminal" evidence="4">
    <location>
        <begin position="276"/>
        <end position="439"/>
    </location>
</feature>
<gene>
    <name evidence="5" type="ORF">EDB81DRAFT_632846</name>
</gene>
<proteinExistence type="predicted"/>
<name>A0A9P9FT21_9HYPO</name>
<dbReference type="Pfam" id="PF24883">
    <property type="entry name" value="NPHP3_N"/>
    <property type="match status" value="1"/>
</dbReference>
<dbReference type="PROSITE" id="PS50088">
    <property type="entry name" value="ANK_REPEAT"/>
    <property type="match status" value="1"/>
</dbReference>
<evidence type="ECO:0000313" key="6">
    <source>
        <dbReference type="Proteomes" id="UP000738349"/>
    </source>
</evidence>
<feature type="repeat" description="ANK" evidence="2">
    <location>
        <begin position="990"/>
        <end position="1013"/>
    </location>
</feature>
<dbReference type="Pfam" id="PF12796">
    <property type="entry name" value="Ank_2"/>
    <property type="match status" value="1"/>
</dbReference>
<dbReference type="Gene3D" id="1.25.40.20">
    <property type="entry name" value="Ankyrin repeat-containing domain"/>
    <property type="match status" value="2"/>
</dbReference>
<dbReference type="SUPFAM" id="SSF52540">
    <property type="entry name" value="P-loop containing nucleoside triphosphate hydrolases"/>
    <property type="match status" value="1"/>
</dbReference>
<protein>
    <recommendedName>
        <fullName evidence="4">Nephrocystin 3-like N-terminal domain-containing protein</fullName>
    </recommendedName>
</protein>
<dbReference type="OrthoDB" id="5152284at2759"/>
<dbReference type="Gene3D" id="3.40.50.300">
    <property type="entry name" value="P-loop containing nucleotide triphosphate hydrolases"/>
    <property type="match status" value="1"/>
</dbReference>
<keyword evidence="1" id="KW-0677">Repeat</keyword>
<evidence type="ECO:0000256" key="2">
    <source>
        <dbReference type="PROSITE-ProRule" id="PRU00023"/>
    </source>
</evidence>
<dbReference type="InterPro" id="IPR056884">
    <property type="entry name" value="NPHP3-like_N"/>
</dbReference>
<dbReference type="SUPFAM" id="SSF48403">
    <property type="entry name" value="Ankyrin repeat"/>
    <property type="match status" value="1"/>
</dbReference>
<evidence type="ECO:0000313" key="5">
    <source>
        <dbReference type="EMBL" id="KAH7175935.1"/>
    </source>
</evidence>
<evidence type="ECO:0000256" key="3">
    <source>
        <dbReference type="SAM" id="MobiDB-lite"/>
    </source>
</evidence>
<dbReference type="InterPro" id="IPR002110">
    <property type="entry name" value="Ankyrin_rpt"/>
</dbReference>
<organism evidence="5 6">
    <name type="scientific">Dactylonectria macrodidyma</name>
    <dbReference type="NCBI Taxonomy" id="307937"/>
    <lineage>
        <taxon>Eukaryota</taxon>
        <taxon>Fungi</taxon>
        <taxon>Dikarya</taxon>
        <taxon>Ascomycota</taxon>
        <taxon>Pezizomycotina</taxon>
        <taxon>Sordariomycetes</taxon>
        <taxon>Hypocreomycetidae</taxon>
        <taxon>Hypocreales</taxon>
        <taxon>Nectriaceae</taxon>
        <taxon>Dactylonectria</taxon>
    </lineage>
</organism>
<dbReference type="AlphaFoldDB" id="A0A9P9FT21"/>
<keyword evidence="2" id="KW-0040">ANK repeat</keyword>
<dbReference type="PANTHER" id="PTHR10039">
    <property type="entry name" value="AMELOGENIN"/>
    <property type="match status" value="1"/>
</dbReference>
<keyword evidence="6" id="KW-1185">Reference proteome</keyword>
<dbReference type="EMBL" id="JAGMUV010000001">
    <property type="protein sequence ID" value="KAH7175935.1"/>
    <property type="molecule type" value="Genomic_DNA"/>
</dbReference>
<dbReference type="Proteomes" id="UP000738349">
    <property type="component" value="Unassembled WGS sequence"/>
</dbReference>
<feature type="compositionally biased region" description="Polar residues" evidence="3">
    <location>
        <begin position="707"/>
        <end position="722"/>
    </location>
</feature>
<evidence type="ECO:0000256" key="1">
    <source>
        <dbReference type="ARBA" id="ARBA00022737"/>
    </source>
</evidence>